<dbReference type="InterPro" id="IPR029061">
    <property type="entry name" value="THDP-binding"/>
</dbReference>
<name>A0AA90SK95_9ACTN</name>
<dbReference type="EMBL" id="JAUTIX010000001">
    <property type="protein sequence ID" value="MDP0396817.1"/>
    <property type="molecule type" value="Genomic_DNA"/>
</dbReference>
<accession>A0AA90SK95</accession>
<evidence type="ECO:0000313" key="1">
    <source>
        <dbReference type="EMBL" id="MDP0396817.1"/>
    </source>
</evidence>
<dbReference type="GO" id="GO:0000287">
    <property type="term" value="F:magnesium ion binding"/>
    <property type="evidence" value="ECO:0007669"/>
    <property type="project" value="UniProtKB-ARBA"/>
</dbReference>
<comment type="caution">
    <text evidence="1">The sequence shown here is derived from an EMBL/GenBank/DDBJ whole genome shotgun (WGS) entry which is preliminary data.</text>
</comment>
<dbReference type="Proteomes" id="UP001178281">
    <property type="component" value="Unassembled WGS sequence"/>
</dbReference>
<proteinExistence type="predicted"/>
<sequence length="48" mass="5145">MIRTVKDAAHRLFAQHGLTTVFGNPGSNELPFLAGLPGGFRYILGLSC</sequence>
<keyword evidence="2" id="KW-1185">Reference proteome</keyword>
<gene>
    <name evidence="1" type="ORF">Q7X28_02645</name>
</gene>
<evidence type="ECO:0008006" key="3">
    <source>
        <dbReference type="Google" id="ProtNLM"/>
    </source>
</evidence>
<organism evidence="1 2">
    <name type="scientific">Tsukamurella strandjordii</name>
    <dbReference type="NCBI Taxonomy" id="147577"/>
    <lineage>
        <taxon>Bacteria</taxon>
        <taxon>Bacillati</taxon>
        <taxon>Actinomycetota</taxon>
        <taxon>Actinomycetes</taxon>
        <taxon>Mycobacteriales</taxon>
        <taxon>Tsukamurellaceae</taxon>
        <taxon>Tsukamurella</taxon>
    </lineage>
</organism>
<protein>
    <recommendedName>
        <fullName evidence="3">Thiamine pyrophosphate enzyme N-terminal TPP-binding domain-containing protein</fullName>
    </recommendedName>
</protein>
<evidence type="ECO:0000313" key="2">
    <source>
        <dbReference type="Proteomes" id="UP001178281"/>
    </source>
</evidence>
<dbReference type="AlphaFoldDB" id="A0AA90SK95"/>
<dbReference type="Gene3D" id="3.40.50.970">
    <property type="match status" value="1"/>
</dbReference>
<reference evidence="1" key="1">
    <citation type="submission" date="2023-08" db="EMBL/GenBank/DDBJ databases">
        <title>The draft genome of Tsukamurella strandjordii strain 050030.</title>
        <authorList>
            <person name="Zhao F."/>
            <person name="Feng Y."/>
            <person name="Zong Z."/>
        </authorList>
    </citation>
    <scope>NUCLEOTIDE SEQUENCE</scope>
    <source>
        <strain evidence="1">050030</strain>
    </source>
</reference>
<dbReference type="RefSeq" id="WP_305110197.1">
    <property type="nucleotide sequence ID" value="NZ_JAUTIX010000001.1"/>
</dbReference>
<dbReference type="SUPFAM" id="SSF52518">
    <property type="entry name" value="Thiamin diphosphate-binding fold (THDP-binding)"/>
    <property type="match status" value="1"/>
</dbReference>